<comment type="subcellular location">
    <subcellularLocation>
        <location evidence="1">Cytoplasm</location>
    </subcellularLocation>
</comment>
<dbReference type="SUPFAM" id="SSF53300">
    <property type="entry name" value="vWA-like"/>
    <property type="match status" value="1"/>
</dbReference>
<keyword evidence="9" id="KW-1185">Reference proteome</keyword>
<evidence type="ECO:0000313" key="8">
    <source>
        <dbReference type="EnsemblMetazoa" id="XP_022672994"/>
    </source>
</evidence>
<proteinExistence type="inferred from homology"/>
<keyword evidence="3" id="KW-0963">Cytoplasm</keyword>
<dbReference type="Proteomes" id="UP000594260">
    <property type="component" value="Unplaced"/>
</dbReference>
<feature type="domain" description="TROVE" evidence="7">
    <location>
        <begin position="1"/>
        <end position="364"/>
    </location>
</feature>
<dbReference type="Pfam" id="PF25045">
    <property type="entry name" value="vWA_Ro60"/>
    <property type="match status" value="1"/>
</dbReference>
<dbReference type="Pfam" id="PF05731">
    <property type="entry name" value="TROVE"/>
    <property type="match status" value="1"/>
</dbReference>
<evidence type="ECO:0000256" key="2">
    <source>
        <dbReference type="ARBA" id="ARBA00007814"/>
    </source>
</evidence>
<dbReference type="SUPFAM" id="SSF140864">
    <property type="entry name" value="TROVE domain-like"/>
    <property type="match status" value="1"/>
</dbReference>
<evidence type="ECO:0000256" key="4">
    <source>
        <dbReference type="ARBA" id="ARBA00022723"/>
    </source>
</evidence>
<dbReference type="GO" id="GO:0005737">
    <property type="term" value="C:cytoplasm"/>
    <property type="evidence" value="ECO:0007669"/>
    <property type="project" value="UniProtKB-SubCell"/>
</dbReference>
<accession>A0A7M7L7S1</accession>
<dbReference type="OMA" id="GRGWCKH"/>
<dbReference type="EnsemblMetazoa" id="XM_022817259">
    <property type="protein sequence ID" value="XP_022672994"/>
    <property type="gene ID" value="LOC111255358"/>
</dbReference>
<dbReference type="KEGG" id="vde:111255358"/>
<dbReference type="PANTHER" id="PTHR14202">
    <property type="entry name" value="60 KDA RIBONUCLEOPROTEIN SSA/RO"/>
    <property type="match status" value="1"/>
</dbReference>
<evidence type="ECO:0000256" key="6">
    <source>
        <dbReference type="ARBA" id="ARBA00023274"/>
    </source>
</evidence>
<dbReference type="OrthoDB" id="6098064at2759"/>
<organism evidence="8 9">
    <name type="scientific">Varroa destructor</name>
    <name type="common">Honeybee mite</name>
    <dbReference type="NCBI Taxonomy" id="109461"/>
    <lineage>
        <taxon>Eukaryota</taxon>
        <taxon>Metazoa</taxon>
        <taxon>Ecdysozoa</taxon>
        <taxon>Arthropoda</taxon>
        <taxon>Chelicerata</taxon>
        <taxon>Arachnida</taxon>
        <taxon>Acari</taxon>
        <taxon>Parasitiformes</taxon>
        <taxon>Mesostigmata</taxon>
        <taxon>Gamasina</taxon>
        <taxon>Dermanyssoidea</taxon>
        <taxon>Varroidae</taxon>
        <taxon>Varroa</taxon>
    </lineage>
</organism>
<dbReference type="GeneID" id="111255358"/>
<evidence type="ECO:0000259" key="7">
    <source>
        <dbReference type="PROSITE" id="PS50988"/>
    </source>
</evidence>
<dbReference type="InterPro" id="IPR037214">
    <property type="entry name" value="TROVE_dom_sf"/>
</dbReference>
<dbReference type="GO" id="GO:1990904">
    <property type="term" value="C:ribonucleoprotein complex"/>
    <property type="evidence" value="ECO:0007669"/>
    <property type="project" value="UniProtKB-KW"/>
</dbReference>
<dbReference type="InParanoid" id="A0A7M7L7S1"/>
<keyword evidence="6" id="KW-0687">Ribonucleoprotein</keyword>
<dbReference type="GO" id="GO:0046872">
    <property type="term" value="F:metal ion binding"/>
    <property type="evidence" value="ECO:0007669"/>
    <property type="project" value="UniProtKB-KW"/>
</dbReference>
<dbReference type="InterPro" id="IPR056800">
    <property type="entry name" value="vWA_Ro60"/>
</dbReference>
<dbReference type="PROSITE" id="PS50988">
    <property type="entry name" value="TROVE"/>
    <property type="match status" value="1"/>
</dbReference>
<evidence type="ECO:0000256" key="3">
    <source>
        <dbReference type="ARBA" id="ARBA00022490"/>
    </source>
</evidence>
<evidence type="ECO:0000313" key="9">
    <source>
        <dbReference type="Proteomes" id="UP000594260"/>
    </source>
</evidence>
<name>A0A7M7L7S1_VARDE</name>
<dbReference type="AlphaFoldDB" id="A0A7M7L7S1"/>
<keyword evidence="4" id="KW-0479">Metal-binding</keyword>
<dbReference type="RefSeq" id="XP_022672994.1">
    <property type="nucleotide sequence ID" value="XM_022817259.1"/>
</dbReference>
<protein>
    <recommendedName>
        <fullName evidence="7">TROVE domain-containing protein</fullName>
    </recommendedName>
</protein>
<dbReference type="GO" id="GO:0003723">
    <property type="term" value="F:RNA binding"/>
    <property type="evidence" value="ECO:0007669"/>
    <property type="project" value="UniProtKB-KW"/>
</dbReference>
<sequence>MSSASPGVDSAFKKLQRFLFMGAENNRYLHRRRQLTSDHAWHIKDLIHQGRGIEIVREVVRFSTEQISICPEALAFVLAICAQSTDQATKSAAYNSLKQVCNTAQLLFAFTKFMEETQRPMSTGWGRAHRRAVTNWYCSRSPTELAEIVTKTVSRYRWSHRDLLRLAHVKPPTPGISCVFRYVSKGFIATREEYASSQDLDVQDALRYLRAVHELKHAPTEDQAASIIDNRQLAVEHIPTHLLRSRDVWLACLPRAPIESLLLWLPHLVHSNLLRPSLGLLRPLLQRISSDNVMSACPWGPCATYLLLRAVGGDGGGCGGFSVVIGDPVILPPTTKVPPVPRQLQQVLYTLHMASFKTLKPTNKRYLVVMDVRGTMWEGGPAGNPVTSIEASVLVAMGLCRGEGLTGGRVQALAFGRSGLRDLEINAKMTMADILQRCEAEPGGTASLTLPLRWAAQRGLEFDVVIVCTDRQCNTEDTEHPAQALKDYRSMANLPNAKFVTCAWTSRGFAVAPPDESAMMDVCCFDESTLKLITNFANDNF</sequence>
<comment type="similarity">
    <text evidence="2">Belongs to the Ro 60 kDa family.</text>
</comment>
<dbReference type="InterPro" id="IPR040322">
    <property type="entry name" value="TROVE2"/>
</dbReference>
<dbReference type="PANTHER" id="PTHR14202:SF0">
    <property type="entry name" value="RNA-BINDING PROTEIN RO60"/>
    <property type="match status" value="1"/>
</dbReference>
<dbReference type="FunCoup" id="A0A7M7L7S1">
    <property type="interactions" value="36"/>
</dbReference>
<dbReference type="InterPro" id="IPR036465">
    <property type="entry name" value="vWFA_dom_sf"/>
</dbReference>
<reference evidence="8" key="1">
    <citation type="submission" date="2021-01" db="UniProtKB">
        <authorList>
            <consortium name="EnsemblMetazoa"/>
        </authorList>
    </citation>
    <scope>IDENTIFICATION</scope>
</reference>
<keyword evidence="5" id="KW-0694">RNA-binding</keyword>
<dbReference type="Gene3D" id="3.40.50.410">
    <property type="entry name" value="von Willebrand factor, type A domain"/>
    <property type="match status" value="1"/>
</dbReference>
<evidence type="ECO:0000256" key="1">
    <source>
        <dbReference type="ARBA" id="ARBA00004496"/>
    </source>
</evidence>
<dbReference type="InterPro" id="IPR008858">
    <property type="entry name" value="TROVE_dom"/>
</dbReference>
<evidence type="ECO:0000256" key="5">
    <source>
        <dbReference type="ARBA" id="ARBA00022884"/>
    </source>
</evidence>